<evidence type="ECO:0000256" key="3">
    <source>
        <dbReference type="SAM" id="SignalP"/>
    </source>
</evidence>
<proteinExistence type="predicted"/>
<protein>
    <recommendedName>
        <fullName evidence="6">Integral membrane protein</fullName>
    </recommendedName>
</protein>
<feature type="chain" id="PRO_5046732834" description="Integral membrane protein" evidence="3">
    <location>
        <begin position="23"/>
        <end position="331"/>
    </location>
</feature>
<evidence type="ECO:0008006" key="6">
    <source>
        <dbReference type="Google" id="ProtNLM"/>
    </source>
</evidence>
<feature type="compositionally biased region" description="Basic and acidic residues" evidence="1">
    <location>
        <begin position="316"/>
        <end position="331"/>
    </location>
</feature>
<evidence type="ECO:0000313" key="4">
    <source>
        <dbReference type="EMBL" id="KAK4500544.1"/>
    </source>
</evidence>
<evidence type="ECO:0000256" key="1">
    <source>
        <dbReference type="SAM" id="MobiDB-lite"/>
    </source>
</evidence>
<keyword evidence="2" id="KW-1133">Transmembrane helix</keyword>
<feature type="region of interest" description="Disordered" evidence="1">
    <location>
        <begin position="117"/>
        <end position="166"/>
    </location>
</feature>
<dbReference type="EMBL" id="JAXOVC010000006">
    <property type="protein sequence ID" value="KAK4500544.1"/>
    <property type="molecule type" value="Genomic_DNA"/>
</dbReference>
<feature type="region of interest" description="Disordered" evidence="1">
    <location>
        <begin position="273"/>
        <end position="331"/>
    </location>
</feature>
<name>A0ABR0EGC4_ZASCE</name>
<evidence type="ECO:0000256" key="2">
    <source>
        <dbReference type="SAM" id="Phobius"/>
    </source>
</evidence>
<gene>
    <name evidence="4" type="ORF">PRZ48_008733</name>
</gene>
<feature type="compositionally biased region" description="Polar residues" evidence="1">
    <location>
        <begin position="211"/>
        <end position="221"/>
    </location>
</feature>
<comment type="caution">
    <text evidence="4">The sequence shown here is derived from an EMBL/GenBank/DDBJ whole genome shotgun (WGS) entry which is preliminary data.</text>
</comment>
<feature type="compositionally biased region" description="Basic and acidic residues" evidence="1">
    <location>
        <begin position="273"/>
        <end position="285"/>
    </location>
</feature>
<feature type="signal peptide" evidence="3">
    <location>
        <begin position="1"/>
        <end position="22"/>
    </location>
</feature>
<feature type="transmembrane region" description="Helical" evidence="2">
    <location>
        <begin position="178"/>
        <end position="201"/>
    </location>
</feature>
<sequence>MALKATSFALLLLSTLAPLVAAQQGVLVNGNSQLPQCATGCQALQQAAAACPGGTSAANQQTWVCFCQSAYLTNLKNSASASTVCNTACTNPTDNQQVATWYTTNCGNDFGASEHAEGASNNAATTSAAAGPSSSSAAAGPATVTPSSAAGGSDTDSGNSNFSAGRTQSSGDWWSNHYQWIIMLIVLVICLPLIAWLALWLKRRHDRKQDQMNGGFNQGITQRAPGPMSDPHMNMSGGAGSAAIDGSGRNSPARTRDAFMPYGYGYNHSESRLGSKQAVYDDRRSPLARGETPGDPEKDAIEAAETPGKKKSKRVLVRERSLEDGIQSEKR</sequence>
<feature type="region of interest" description="Disordered" evidence="1">
    <location>
        <begin position="210"/>
        <end position="254"/>
    </location>
</feature>
<keyword evidence="5" id="KW-1185">Reference proteome</keyword>
<feature type="compositionally biased region" description="Low complexity" evidence="1">
    <location>
        <begin position="118"/>
        <end position="163"/>
    </location>
</feature>
<keyword evidence="2" id="KW-0472">Membrane</keyword>
<keyword evidence="2" id="KW-0812">Transmembrane</keyword>
<organism evidence="4 5">
    <name type="scientific">Zasmidium cellare</name>
    <name type="common">Wine cellar mold</name>
    <name type="synonym">Racodium cellare</name>
    <dbReference type="NCBI Taxonomy" id="395010"/>
    <lineage>
        <taxon>Eukaryota</taxon>
        <taxon>Fungi</taxon>
        <taxon>Dikarya</taxon>
        <taxon>Ascomycota</taxon>
        <taxon>Pezizomycotina</taxon>
        <taxon>Dothideomycetes</taxon>
        <taxon>Dothideomycetidae</taxon>
        <taxon>Mycosphaerellales</taxon>
        <taxon>Mycosphaerellaceae</taxon>
        <taxon>Zasmidium</taxon>
    </lineage>
</organism>
<reference evidence="4 5" key="1">
    <citation type="journal article" date="2023" name="G3 (Bethesda)">
        <title>A chromosome-level genome assembly of Zasmidium syzygii isolated from banana leaves.</title>
        <authorList>
            <person name="van Westerhoven A.C."/>
            <person name="Mehrabi R."/>
            <person name="Talebi R."/>
            <person name="Steentjes M.B.F."/>
            <person name="Corcolon B."/>
            <person name="Chong P.A."/>
            <person name="Kema G.H.J."/>
            <person name="Seidl M.F."/>
        </authorList>
    </citation>
    <scope>NUCLEOTIDE SEQUENCE [LARGE SCALE GENOMIC DNA]</scope>
    <source>
        <strain evidence="4 5">P124</strain>
    </source>
</reference>
<dbReference type="Proteomes" id="UP001305779">
    <property type="component" value="Unassembled WGS sequence"/>
</dbReference>
<evidence type="ECO:0000313" key="5">
    <source>
        <dbReference type="Proteomes" id="UP001305779"/>
    </source>
</evidence>
<accession>A0ABR0EGC4</accession>
<keyword evidence="3" id="KW-0732">Signal</keyword>